<reference evidence="1 2" key="1">
    <citation type="submission" date="2018-05" db="EMBL/GenBank/DDBJ databases">
        <title>Genomic Encyclopedia of Type Strains, Phase IV (KMG-IV): sequencing the most valuable type-strain genomes for metagenomic binning, comparative biology and taxonomic classification.</title>
        <authorList>
            <person name="Goeker M."/>
        </authorList>
    </citation>
    <scope>NUCLEOTIDE SEQUENCE [LARGE SCALE GENOMIC DNA]</scope>
    <source>
        <strain evidence="1 2">DSM 566</strain>
    </source>
</reference>
<dbReference type="Pfam" id="PF19795">
    <property type="entry name" value="DUF6279"/>
    <property type="match status" value="1"/>
</dbReference>
<dbReference type="RefSeq" id="WP_110398785.1">
    <property type="nucleotide sequence ID" value="NZ_QJJS01000001.1"/>
</dbReference>
<dbReference type="AlphaFoldDB" id="A0A318H5I9"/>
<dbReference type="EMBL" id="QJJS01000001">
    <property type="protein sequence ID" value="PXW99180.1"/>
    <property type="molecule type" value="Genomic_DNA"/>
</dbReference>
<keyword evidence="2" id="KW-1185">Reference proteome</keyword>
<organism evidence="1 2">
    <name type="scientific">Sphaerotilus hippei</name>
    <dbReference type="NCBI Taxonomy" id="744406"/>
    <lineage>
        <taxon>Bacteria</taxon>
        <taxon>Pseudomonadati</taxon>
        <taxon>Pseudomonadota</taxon>
        <taxon>Betaproteobacteria</taxon>
        <taxon>Burkholderiales</taxon>
        <taxon>Sphaerotilaceae</taxon>
        <taxon>Sphaerotilus</taxon>
    </lineage>
</organism>
<sequence>MQLQPIIDSPTRPTGDGRWKRRAIAALLGVTLLAGCSTLRLGYSQGSTLAYWWLDRYVDFDASQTPAVRQALERWFDWHRQTQLGEDVRLLEQAAREIELDGGSTQACHWLRTAQKRRDLYAQQALPAVAELVSQLSPQQLQHLRHRFAEQDEDWREQNLQPDPAERRAAALEKVVDRAQMLYGRLDAGQKRFLAERLRNSPWDPERWLLERQRRAGDTVDTFRLLQGTEMTPLQQREVLNQWLLRATRPVDPQTQAHLDELSTAQCSLAADLHNRTSTEQRRHAQGVLRGWAQDLRGFLPMKAAATATSR</sequence>
<proteinExistence type="predicted"/>
<accession>A0A318H5I9</accession>
<dbReference type="Proteomes" id="UP000247811">
    <property type="component" value="Unassembled WGS sequence"/>
</dbReference>
<protein>
    <recommendedName>
        <fullName evidence="3">Lipoprotein</fullName>
    </recommendedName>
</protein>
<dbReference type="OrthoDB" id="5767052at2"/>
<evidence type="ECO:0000313" key="1">
    <source>
        <dbReference type="EMBL" id="PXW99180.1"/>
    </source>
</evidence>
<evidence type="ECO:0008006" key="3">
    <source>
        <dbReference type="Google" id="ProtNLM"/>
    </source>
</evidence>
<gene>
    <name evidence="1" type="ORF">C7444_1018</name>
</gene>
<evidence type="ECO:0000313" key="2">
    <source>
        <dbReference type="Proteomes" id="UP000247811"/>
    </source>
</evidence>
<name>A0A318H5I9_9BURK</name>
<comment type="caution">
    <text evidence="1">The sequence shown here is derived from an EMBL/GenBank/DDBJ whole genome shotgun (WGS) entry which is preliminary data.</text>
</comment>